<dbReference type="EMBL" id="HBIJ01000538">
    <property type="protein sequence ID" value="CAE0359684.1"/>
    <property type="molecule type" value="Transcribed_RNA"/>
</dbReference>
<dbReference type="GO" id="GO:0016020">
    <property type="term" value="C:membrane"/>
    <property type="evidence" value="ECO:0007669"/>
    <property type="project" value="UniProtKB-SubCell"/>
</dbReference>
<organism evidence="7">
    <name type="scientific">Aureoumbra lagunensis</name>
    <dbReference type="NCBI Taxonomy" id="44058"/>
    <lineage>
        <taxon>Eukaryota</taxon>
        <taxon>Sar</taxon>
        <taxon>Stramenopiles</taxon>
        <taxon>Ochrophyta</taxon>
        <taxon>Pelagophyceae</taxon>
        <taxon>Pelagomonadales</taxon>
        <taxon>Aureoumbra</taxon>
    </lineage>
</organism>
<feature type="transmembrane region" description="Helical" evidence="5">
    <location>
        <begin position="32"/>
        <end position="50"/>
    </location>
</feature>
<feature type="domain" description="Amino acid transporter transmembrane" evidence="6">
    <location>
        <begin position="19"/>
        <end position="207"/>
    </location>
</feature>
<evidence type="ECO:0000256" key="1">
    <source>
        <dbReference type="ARBA" id="ARBA00004370"/>
    </source>
</evidence>
<dbReference type="InterPro" id="IPR013057">
    <property type="entry name" value="AA_transpt_TM"/>
</dbReference>
<evidence type="ECO:0000256" key="4">
    <source>
        <dbReference type="ARBA" id="ARBA00023136"/>
    </source>
</evidence>
<dbReference type="AlphaFoldDB" id="A0A7S3JQQ3"/>
<feature type="transmembrane region" description="Helical" evidence="5">
    <location>
        <begin position="265"/>
        <end position="291"/>
    </location>
</feature>
<protein>
    <recommendedName>
        <fullName evidence="6">Amino acid transporter transmembrane domain-containing protein</fullName>
    </recommendedName>
</protein>
<evidence type="ECO:0000313" key="7">
    <source>
        <dbReference type="EMBL" id="CAE0359684.1"/>
    </source>
</evidence>
<feature type="transmembrane region" description="Helical" evidence="5">
    <location>
        <begin position="105"/>
        <end position="122"/>
    </location>
</feature>
<reference evidence="7" key="1">
    <citation type="submission" date="2021-01" db="EMBL/GenBank/DDBJ databases">
        <authorList>
            <person name="Corre E."/>
            <person name="Pelletier E."/>
            <person name="Niang G."/>
            <person name="Scheremetjew M."/>
            <person name="Finn R."/>
            <person name="Kale V."/>
            <person name="Holt S."/>
            <person name="Cochrane G."/>
            <person name="Meng A."/>
            <person name="Brown T."/>
            <person name="Cohen L."/>
        </authorList>
    </citation>
    <scope>NUCLEOTIDE SEQUENCE</scope>
    <source>
        <strain evidence="7">CCMP1510</strain>
    </source>
</reference>
<comment type="subcellular location">
    <subcellularLocation>
        <location evidence="1">Membrane</location>
    </subcellularLocation>
</comment>
<keyword evidence="2 5" id="KW-0812">Transmembrane</keyword>
<gene>
    <name evidence="7" type="ORF">ALAG00032_LOCUS413</name>
</gene>
<evidence type="ECO:0000259" key="6">
    <source>
        <dbReference type="Pfam" id="PF01490"/>
    </source>
</evidence>
<evidence type="ECO:0000256" key="5">
    <source>
        <dbReference type="SAM" id="Phobius"/>
    </source>
</evidence>
<keyword evidence="4 5" id="KW-0472">Membrane</keyword>
<evidence type="ECO:0000256" key="3">
    <source>
        <dbReference type="ARBA" id="ARBA00022989"/>
    </source>
</evidence>
<dbReference type="Pfam" id="PF01490">
    <property type="entry name" value="Aa_trans"/>
    <property type="match status" value="1"/>
</dbReference>
<evidence type="ECO:0000256" key="2">
    <source>
        <dbReference type="ARBA" id="ARBA00022692"/>
    </source>
</evidence>
<keyword evidence="3 5" id="KW-1133">Transmembrane helix</keyword>
<name>A0A7S3JQQ3_9STRA</name>
<feature type="transmembrane region" description="Helical" evidence="5">
    <location>
        <begin position="182"/>
        <end position="205"/>
    </location>
</feature>
<sequence length="294" mass="32427">MLSLPFFLYGTASVESQTDFAIIKNIPQSLTTLNYSLYLAPFALSMLANLSHHEDATELKLVVRDACIAAFFVTFCLYSLLGVYGCLWKGPNTPGDIATAFSDGIIAPVTTLYLMVSLLPMYHPLEDSVRGMLILITKPSRSPTDASPRFTSRRPPSNKSVKICTLSLLILAGLLARSSSNILFSLTGATGVAITCYVVPVLCYWRLHSSFDIVPPTSLRLLATKSKHTTEQEAIPLAVSGSFCQPLPRKWWTSWKTTRPVLLDIFLPFIALAFGLIISSFSLFLTFSALFKRR</sequence>
<proteinExistence type="predicted"/>
<feature type="transmembrane region" description="Helical" evidence="5">
    <location>
        <begin position="62"/>
        <end position="85"/>
    </location>
</feature>
<accession>A0A7S3JQQ3</accession>